<keyword evidence="1" id="KW-1133">Transmembrane helix</keyword>
<dbReference type="PROSITE" id="PS50132">
    <property type="entry name" value="RGS"/>
    <property type="match status" value="1"/>
</dbReference>
<dbReference type="InterPro" id="IPR044926">
    <property type="entry name" value="RGS_subdomain_2"/>
</dbReference>
<feature type="transmembrane region" description="Helical" evidence="1">
    <location>
        <begin position="207"/>
        <end position="228"/>
    </location>
</feature>
<dbReference type="Gene3D" id="1.10.167.10">
    <property type="entry name" value="Regulator of G-protein Signalling 4, domain 2"/>
    <property type="match status" value="1"/>
</dbReference>
<protein>
    <recommendedName>
        <fullName evidence="2">RGS domain-containing protein</fullName>
    </recommendedName>
</protein>
<evidence type="ECO:0000259" key="2">
    <source>
        <dbReference type="PROSITE" id="PS50132"/>
    </source>
</evidence>
<accession>A0A1Y2DRQ2</accession>
<keyword evidence="1" id="KW-0472">Membrane</keyword>
<keyword evidence="1" id="KW-0812">Transmembrane</keyword>
<dbReference type="EMBL" id="MCOG01000058">
    <property type="protein sequence ID" value="ORY61958.1"/>
    <property type="molecule type" value="Genomic_DNA"/>
</dbReference>
<dbReference type="AlphaFoldDB" id="A0A1Y2DRQ2"/>
<proteinExistence type="predicted"/>
<feature type="domain" description="RGS" evidence="2">
    <location>
        <begin position="250"/>
        <end position="416"/>
    </location>
</feature>
<reference evidence="3 4" key="1">
    <citation type="submission" date="2016-08" db="EMBL/GenBank/DDBJ databases">
        <title>A Parts List for Fungal Cellulosomes Revealed by Comparative Genomics.</title>
        <authorList>
            <consortium name="DOE Joint Genome Institute"/>
            <person name="Haitjema C.H."/>
            <person name="Gilmore S.P."/>
            <person name="Henske J.K."/>
            <person name="Solomon K.V."/>
            <person name="De Groot R."/>
            <person name="Kuo A."/>
            <person name="Mondo S.J."/>
            <person name="Salamov A.A."/>
            <person name="Labutti K."/>
            <person name="Zhao Z."/>
            <person name="Chiniquy J."/>
            <person name="Barry K."/>
            <person name="Brewer H.M."/>
            <person name="Purvine S.O."/>
            <person name="Wright A.T."/>
            <person name="Boxma B."/>
            <person name="Van Alen T."/>
            <person name="Hackstein J.H."/>
            <person name="Baker S.E."/>
            <person name="Grigoriev I.V."/>
            <person name="O'Malley M.A."/>
        </authorList>
    </citation>
    <scope>NUCLEOTIDE SEQUENCE [LARGE SCALE GENOMIC DNA]</scope>
    <source>
        <strain evidence="3 4">G1</strain>
    </source>
</reference>
<dbReference type="Pfam" id="PF00615">
    <property type="entry name" value="RGS"/>
    <property type="match status" value="1"/>
</dbReference>
<feature type="transmembrane region" description="Helical" evidence="1">
    <location>
        <begin position="150"/>
        <end position="173"/>
    </location>
</feature>
<evidence type="ECO:0000313" key="3">
    <source>
        <dbReference type="EMBL" id="ORY61958.1"/>
    </source>
</evidence>
<dbReference type="OrthoDB" id="2137648at2759"/>
<evidence type="ECO:0000256" key="1">
    <source>
        <dbReference type="SAM" id="Phobius"/>
    </source>
</evidence>
<evidence type="ECO:0000313" key="4">
    <source>
        <dbReference type="Proteomes" id="UP000193920"/>
    </source>
</evidence>
<organism evidence="3 4">
    <name type="scientific">Neocallimastix californiae</name>
    <dbReference type="NCBI Taxonomy" id="1754190"/>
    <lineage>
        <taxon>Eukaryota</taxon>
        <taxon>Fungi</taxon>
        <taxon>Fungi incertae sedis</taxon>
        <taxon>Chytridiomycota</taxon>
        <taxon>Chytridiomycota incertae sedis</taxon>
        <taxon>Neocallimastigomycetes</taxon>
        <taxon>Neocallimastigales</taxon>
        <taxon>Neocallimastigaceae</taxon>
        <taxon>Neocallimastix</taxon>
    </lineage>
</organism>
<dbReference type="SUPFAM" id="SSF48097">
    <property type="entry name" value="Regulator of G-protein signaling, RGS"/>
    <property type="match status" value="1"/>
</dbReference>
<feature type="transmembrane region" description="Helical" evidence="1">
    <location>
        <begin position="38"/>
        <end position="56"/>
    </location>
</feature>
<name>A0A1Y2DRQ2_9FUNG</name>
<dbReference type="InterPro" id="IPR036305">
    <property type="entry name" value="RGS_sf"/>
</dbReference>
<sequence>MLDDEKFIKKSDGHSGLIEPNIYYRSIYRLVNRRLTKILIPLFVFFVSLISIGFHIKANYDNKGYGTICGMTFVDINARINSEMYGKCFMEKEEKNATLVSGINKENVSTFSLMRTMFRIPEALTILFIALCLVITFIFAFTEINDNQKFGYKFDCLSSAIISIIIGLLYFYFKIQMADIVTLHTEWDNLDSELTGKHQIYLRSKQGILFFVIIGIYIQLTSVIIPLIQCIYIEHCNKMYENDSLNTIEFFYKVLNTPSLLEELKVVAVQEFSVENVLFWENYCLLHKLVSRVIRRMREAKNEDKMEMDYIRSSLILQDIISNNSSSYSGSGSANVYDDITYSPEIPIQYQLIPYFDAFYYTFIDIDGPATVNITSNITERINNEFNTNPTIGIFDEAKEEVVETMFFSIYPIFLQRNRNQLGKINNSNK</sequence>
<dbReference type="Proteomes" id="UP000193920">
    <property type="component" value="Unassembled WGS sequence"/>
</dbReference>
<feature type="transmembrane region" description="Helical" evidence="1">
    <location>
        <begin position="123"/>
        <end position="144"/>
    </location>
</feature>
<comment type="caution">
    <text evidence="3">The sequence shown here is derived from an EMBL/GenBank/DDBJ whole genome shotgun (WGS) entry which is preliminary data.</text>
</comment>
<gene>
    <name evidence="3" type="ORF">LY90DRAFT_701036</name>
</gene>
<keyword evidence="4" id="KW-1185">Reference proteome</keyword>
<dbReference type="InterPro" id="IPR016137">
    <property type="entry name" value="RGS"/>
</dbReference>